<dbReference type="PANTHER" id="PTHR31807">
    <property type="entry name" value="AUGMIN FAMILY MEMBER"/>
    <property type="match status" value="1"/>
</dbReference>
<comment type="similarity">
    <text evidence="1">Belongs to the QWRF family.</text>
</comment>
<organism evidence="3 4">
    <name type="scientific">Lithocarpus litseifolius</name>
    <dbReference type="NCBI Taxonomy" id="425828"/>
    <lineage>
        <taxon>Eukaryota</taxon>
        <taxon>Viridiplantae</taxon>
        <taxon>Streptophyta</taxon>
        <taxon>Embryophyta</taxon>
        <taxon>Tracheophyta</taxon>
        <taxon>Spermatophyta</taxon>
        <taxon>Magnoliopsida</taxon>
        <taxon>eudicotyledons</taxon>
        <taxon>Gunneridae</taxon>
        <taxon>Pentapetalae</taxon>
        <taxon>rosids</taxon>
        <taxon>fabids</taxon>
        <taxon>Fagales</taxon>
        <taxon>Fagaceae</taxon>
        <taxon>Lithocarpus</taxon>
    </lineage>
</organism>
<protein>
    <recommendedName>
        <fullName evidence="5">QWRF motif-containing protein 3</fullName>
    </recommendedName>
</protein>
<gene>
    <name evidence="3" type="ORF">SO802_015638</name>
</gene>
<dbReference type="Proteomes" id="UP001459277">
    <property type="component" value="Unassembled WGS sequence"/>
</dbReference>
<dbReference type="Pfam" id="PF04484">
    <property type="entry name" value="QWRF"/>
    <property type="match status" value="1"/>
</dbReference>
<evidence type="ECO:0008006" key="5">
    <source>
        <dbReference type="Google" id="ProtNLM"/>
    </source>
</evidence>
<feature type="region of interest" description="Disordered" evidence="2">
    <location>
        <begin position="255"/>
        <end position="277"/>
    </location>
</feature>
<sequence length="617" mass="69082">MKNENDQVVVSDQSLKPRRPKSREVSSRFLSPTSNKTTTTTTSFEAGIPSPNQSLSPNRHKTKKHHRSHEDSGFMRGLWPSSTTTTDTATTTTTTTTSSSSSSKLNKNLNPGTLGDHLGNERLKDQKSDEKPAKGDTIFLDRQRSCSEFNRFENEKKSAKENHRPSIGKSMRNTAKFSSSSKASCSVPGRLSFDENDIYRRSMGQKSDSFTNAYEFDSDCFTDFGSTAIAEGTNSISSRKSSLEGSSKYMKDVATRTRKGNSDSSMPSQTSWDGSPALSSKKFTIKNAIKRVNSLTSAKSQWALSPGRTGSPPMSVENKGKLPMSFSSLKPPNSPNSRGTGVEKLFNMGLDLFKTKKSLSNSIPVVVLGNSETVHKLRMLHNRWMQWRYANARAEAVNWRIANQAERNLLYAWDSLTKLRHSVVQKKLQFQKEKLDMKLNSVLCSQIKLLEAWGDMERQQLSAVSRTKECLHSVVSRVPLINGAKVDTQLATFTLGNALDFTASIKSMLTCLAPSAEKTVVLLSKLAKVVAQEKLVLEHCLELLRTISTLEFEERRLRCSIIQLKLWQQQQQKQQQEIPFVYGQNLAFEDKITGYSHIHSEYMIDNEIGMVDKDLLI</sequence>
<dbReference type="AlphaFoldDB" id="A0AAW2CUU8"/>
<reference evidence="3 4" key="1">
    <citation type="submission" date="2024-01" db="EMBL/GenBank/DDBJ databases">
        <title>A telomere-to-telomere, gap-free genome of sweet tea (Lithocarpus litseifolius).</title>
        <authorList>
            <person name="Zhou J."/>
        </authorList>
    </citation>
    <scope>NUCLEOTIDE SEQUENCE [LARGE SCALE GENOMIC DNA]</scope>
    <source>
        <strain evidence="3">Zhou-2022a</strain>
        <tissue evidence="3">Leaf</tissue>
    </source>
</reference>
<accession>A0AAW2CUU8</accession>
<dbReference type="GO" id="GO:0008017">
    <property type="term" value="F:microtubule binding"/>
    <property type="evidence" value="ECO:0007669"/>
    <property type="project" value="TreeGrafter"/>
</dbReference>
<dbReference type="GO" id="GO:0051225">
    <property type="term" value="P:spindle assembly"/>
    <property type="evidence" value="ECO:0007669"/>
    <property type="project" value="TreeGrafter"/>
</dbReference>
<feature type="compositionally biased region" description="Polar residues" evidence="2">
    <location>
        <begin position="262"/>
        <end position="277"/>
    </location>
</feature>
<dbReference type="EMBL" id="JAZDWU010000005">
    <property type="protein sequence ID" value="KAL0001857.1"/>
    <property type="molecule type" value="Genomic_DNA"/>
</dbReference>
<feature type="compositionally biased region" description="Polar residues" evidence="2">
    <location>
        <begin position="1"/>
        <end position="14"/>
    </location>
</feature>
<dbReference type="PANTHER" id="PTHR31807:SF31">
    <property type="entry name" value="QWRF MOTIF PROTEIN (DUF566)-RELATED"/>
    <property type="match status" value="1"/>
</dbReference>
<feature type="compositionally biased region" description="Basic residues" evidence="2">
    <location>
        <begin position="58"/>
        <end position="67"/>
    </location>
</feature>
<proteinExistence type="inferred from homology"/>
<name>A0AAW2CUU8_9ROSI</name>
<evidence type="ECO:0000256" key="2">
    <source>
        <dbReference type="SAM" id="MobiDB-lite"/>
    </source>
</evidence>
<evidence type="ECO:0000313" key="4">
    <source>
        <dbReference type="Proteomes" id="UP001459277"/>
    </source>
</evidence>
<dbReference type="InterPro" id="IPR007573">
    <property type="entry name" value="QWRF"/>
</dbReference>
<keyword evidence="4" id="KW-1185">Reference proteome</keyword>
<feature type="compositionally biased region" description="Low complexity" evidence="2">
    <location>
        <begin position="81"/>
        <end position="103"/>
    </location>
</feature>
<dbReference type="GO" id="GO:0005737">
    <property type="term" value="C:cytoplasm"/>
    <property type="evidence" value="ECO:0007669"/>
    <property type="project" value="TreeGrafter"/>
</dbReference>
<evidence type="ECO:0000256" key="1">
    <source>
        <dbReference type="ARBA" id="ARBA00010016"/>
    </source>
</evidence>
<feature type="compositionally biased region" description="Basic and acidic residues" evidence="2">
    <location>
        <begin position="118"/>
        <end position="164"/>
    </location>
</feature>
<comment type="caution">
    <text evidence="3">The sequence shown here is derived from an EMBL/GenBank/DDBJ whole genome shotgun (WGS) entry which is preliminary data.</text>
</comment>
<dbReference type="GO" id="GO:0005880">
    <property type="term" value="C:nuclear microtubule"/>
    <property type="evidence" value="ECO:0007669"/>
    <property type="project" value="TreeGrafter"/>
</dbReference>
<evidence type="ECO:0000313" key="3">
    <source>
        <dbReference type="EMBL" id="KAL0001857.1"/>
    </source>
</evidence>
<feature type="region of interest" description="Disordered" evidence="2">
    <location>
        <begin position="1"/>
        <end position="183"/>
    </location>
</feature>